<sequence>MNYQADWSDKMVQSFFDHDYIDRGMLKWQGYYLSDHTSALNREHAKEKQIITALPQQSASEASVILANAFANGIPISVQLNERDANGKLQADHIGLLRGYTATAIVIGLEQIALDSIRNVQLIK</sequence>
<dbReference type="Proteomes" id="UP001220377">
    <property type="component" value="Chromosome"/>
</dbReference>
<keyword evidence="2" id="KW-1185">Reference proteome</keyword>
<protein>
    <recommendedName>
        <fullName evidence="3">DNA-directed RNA polymerase beta subunit</fullName>
    </recommendedName>
</protein>
<name>A0ABY7WSZ5_9LACO</name>
<gene>
    <name evidence="1" type="ORF">PQ472_09320</name>
</gene>
<accession>A0ABY7WSZ5</accession>
<evidence type="ECO:0000313" key="2">
    <source>
        <dbReference type="Proteomes" id="UP001220377"/>
    </source>
</evidence>
<dbReference type="RefSeq" id="WP_274259318.1">
    <property type="nucleotide sequence ID" value="NZ_CP117884.1"/>
</dbReference>
<evidence type="ECO:0008006" key="3">
    <source>
        <dbReference type="Google" id="ProtNLM"/>
    </source>
</evidence>
<organism evidence="1 2">
    <name type="scientific">Lacticaseibacillus pabuli</name>
    <dbReference type="NCBI Taxonomy" id="3025672"/>
    <lineage>
        <taxon>Bacteria</taxon>
        <taxon>Bacillati</taxon>
        <taxon>Bacillota</taxon>
        <taxon>Bacilli</taxon>
        <taxon>Lactobacillales</taxon>
        <taxon>Lactobacillaceae</taxon>
        <taxon>Lacticaseibacillus</taxon>
    </lineage>
</organism>
<dbReference type="EMBL" id="CP117884">
    <property type="protein sequence ID" value="WDF82086.1"/>
    <property type="molecule type" value="Genomic_DNA"/>
</dbReference>
<reference evidence="1 2" key="1">
    <citation type="submission" date="2023-02" db="EMBL/GenBank/DDBJ databases">
        <title>Genome sequence of Lacticaseibacillus sp. KACC 23028.</title>
        <authorList>
            <person name="Kim S."/>
            <person name="Heo J."/>
            <person name="Kwon S.-W."/>
        </authorList>
    </citation>
    <scope>NUCLEOTIDE SEQUENCE [LARGE SCALE GENOMIC DNA]</scope>
    <source>
        <strain evidence="1 2">KACC 23028</strain>
    </source>
</reference>
<proteinExistence type="predicted"/>
<evidence type="ECO:0000313" key="1">
    <source>
        <dbReference type="EMBL" id="WDF82086.1"/>
    </source>
</evidence>